<comment type="caution">
    <text evidence="8">The sequence shown here is derived from an EMBL/GenBank/DDBJ whole genome shotgun (WGS) entry which is preliminary data.</text>
</comment>
<dbReference type="PROSITE" id="PS50076">
    <property type="entry name" value="DNAJ_2"/>
    <property type="match status" value="1"/>
</dbReference>
<dbReference type="Gene3D" id="1.10.287.110">
    <property type="entry name" value="DnaJ domain"/>
    <property type="match status" value="1"/>
</dbReference>
<evidence type="ECO:0000256" key="1">
    <source>
        <dbReference type="ARBA" id="ARBA00004123"/>
    </source>
</evidence>
<dbReference type="Proteomes" id="UP000757232">
    <property type="component" value="Unassembled WGS sequence"/>
</dbReference>
<name>A0A9Q5HYU6_SANBA</name>
<proteinExistence type="predicted"/>
<feature type="region of interest" description="Disordered" evidence="6">
    <location>
        <begin position="77"/>
        <end position="156"/>
    </location>
</feature>
<dbReference type="InterPro" id="IPR052094">
    <property type="entry name" value="Pre-mRNA-splicing_ERAD"/>
</dbReference>
<dbReference type="GO" id="GO:0000390">
    <property type="term" value="P:spliceosomal complex disassembly"/>
    <property type="evidence" value="ECO:0007669"/>
    <property type="project" value="TreeGrafter"/>
</dbReference>
<sequence length="363" mass="40793">MSTEEELNPYELLDVGLEATDQEIKSAYRKLSLKVHPDRKFHELNQAYELLLDPLRRLALTSSVRAKEARKARFAKFDQKRKSMQTELEEAERTASKRQKMDKAKEERERAQEIERIKEQGRKMREEKMDALRKQTEAEEKTYESSPEDEDDVPSLGHLDTTVKVKYSLSSHPDLTSSDALAALLDQFGAIDASSIVLSLKSPRKAPTKPPKSGVALVPFRQIGDAFAAVCASGRTDRRLDGVDISWAEGKEPPILGWLKRKGMLDTKKAKSTLEERVQSQNSPPRTTGRTEALLANASKSSDLSSFSSFPESFPSLPDVSAPSKATPAATGLDYESLTLMRLRQAERERLEKEIREQEAKES</sequence>
<keyword evidence="4" id="KW-0143">Chaperone</keyword>
<feature type="compositionally biased region" description="Basic and acidic residues" evidence="6">
    <location>
        <begin position="91"/>
        <end position="143"/>
    </location>
</feature>
<dbReference type="CDD" id="cd06257">
    <property type="entry name" value="DnaJ"/>
    <property type="match status" value="1"/>
</dbReference>
<organism evidence="8 9">
    <name type="scientific">Sanghuangporus baumii</name>
    <name type="common">Phellinus baumii</name>
    <dbReference type="NCBI Taxonomy" id="108892"/>
    <lineage>
        <taxon>Eukaryota</taxon>
        <taxon>Fungi</taxon>
        <taxon>Dikarya</taxon>
        <taxon>Basidiomycota</taxon>
        <taxon>Agaricomycotina</taxon>
        <taxon>Agaricomycetes</taxon>
        <taxon>Hymenochaetales</taxon>
        <taxon>Hymenochaetaceae</taxon>
        <taxon>Sanghuangporus</taxon>
    </lineage>
</organism>
<evidence type="ECO:0000313" key="9">
    <source>
        <dbReference type="Proteomes" id="UP000757232"/>
    </source>
</evidence>
<feature type="domain" description="J" evidence="7">
    <location>
        <begin position="8"/>
        <end position="78"/>
    </location>
</feature>
<evidence type="ECO:0000256" key="5">
    <source>
        <dbReference type="ARBA" id="ARBA00023242"/>
    </source>
</evidence>
<gene>
    <name evidence="8" type="ORF">A7U60_g4358</name>
</gene>
<dbReference type="SUPFAM" id="SSF46565">
    <property type="entry name" value="Chaperone J-domain"/>
    <property type="match status" value="1"/>
</dbReference>
<dbReference type="GO" id="GO:0005681">
    <property type="term" value="C:spliceosomal complex"/>
    <property type="evidence" value="ECO:0007669"/>
    <property type="project" value="TreeGrafter"/>
</dbReference>
<dbReference type="PRINTS" id="PR00625">
    <property type="entry name" value="JDOMAIN"/>
</dbReference>
<evidence type="ECO:0000256" key="3">
    <source>
        <dbReference type="ARBA" id="ARBA00022490"/>
    </source>
</evidence>
<dbReference type="AlphaFoldDB" id="A0A9Q5HYU6"/>
<evidence type="ECO:0000313" key="8">
    <source>
        <dbReference type="EMBL" id="OCB88543.1"/>
    </source>
</evidence>
<comment type="subcellular location">
    <subcellularLocation>
        <location evidence="2">Cytoplasm</location>
    </subcellularLocation>
    <subcellularLocation>
        <location evidence="1">Nucleus</location>
    </subcellularLocation>
</comment>
<dbReference type="InterPro" id="IPR036869">
    <property type="entry name" value="J_dom_sf"/>
</dbReference>
<keyword evidence="9" id="KW-1185">Reference proteome</keyword>
<dbReference type="OrthoDB" id="376357at2759"/>
<dbReference type="PANTHER" id="PTHR44313">
    <property type="entry name" value="DNAJ HOMOLOG SUBFAMILY C MEMBER 17"/>
    <property type="match status" value="1"/>
</dbReference>
<dbReference type="EMBL" id="LNZH02000177">
    <property type="protein sequence ID" value="OCB88543.1"/>
    <property type="molecule type" value="Genomic_DNA"/>
</dbReference>
<keyword evidence="3" id="KW-0963">Cytoplasm</keyword>
<protein>
    <submittedName>
        <fullName evidence="8">DnaJ-domain-containing protein</fullName>
    </submittedName>
</protein>
<keyword evidence="5" id="KW-0539">Nucleus</keyword>
<dbReference type="GO" id="GO:0005737">
    <property type="term" value="C:cytoplasm"/>
    <property type="evidence" value="ECO:0007669"/>
    <property type="project" value="UniProtKB-SubCell"/>
</dbReference>
<dbReference type="Pfam" id="PF00226">
    <property type="entry name" value="DnaJ"/>
    <property type="match status" value="1"/>
</dbReference>
<evidence type="ECO:0000256" key="6">
    <source>
        <dbReference type="SAM" id="MobiDB-lite"/>
    </source>
</evidence>
<feature type="region of interest" description="Disordered" evidence="6">
    <location>
        <begin position="302"/>
        <end position="334"/>
    </location>
</feature>
<feature type="compositionally biased region" description="Low complexity" evidence="6">
    <location>
        <begin position="302"/>
        <end position="318"/>
    </location>
</feature>
<dbReference type="InterPro" id="IPR001623">
    <property type="entry name" value="DnaJ_domain"/>
</dbReference>
<evidence type="ECO:0000259" key="7">
    <source>
        <dbReference type="PROSITE" id="PS50076"/>
    </source>
</evidence>
<evidence type="ECO:0000256" key="4">
    <source>
        <dbReference type="ARBA" id="ARBA00023186"/>
    </source>
</evidence>
<evidence type="ECO:0000256" key="2">
    <source>
        <dbReference type="ARBA" id="ARBA00004496"/>
    </source>
</evidence>
<accession>A0A9Q5HYU6</accession>
<reference evidence="8" key="1">
    <citation type="submission" date="2016-06" db="EMBL/GenBank/DDBJ databases">
        <title>Draft Genome sequence of the fungus Inonotus baumii.</title>
        <authorList>
            <person name="Zhu H."/>
            <person name="Lin W."/>
        </authorList>
    </citation>
    <scope>NUCLEOTIDE SEQUENCE</scope>
    <source>
        <strain evidence="8">821</strain>
    </source>
</reference>
<dbReference type="PANTHER" id="PTHR44313:SF1">
    <property type="entry name" value="DNAJ HOMOLOG SUBFAMILY C MEMBER 17"/>
    <property type="match status" value="1"/>
</dbReference>
<dbReference type="SMART" id="SM00271">
    <property type="entry name" value="DnaJ"/>
    <property type="match status" value="1"/>
</dbReference>